<sequence length="301" mass="33221">MDPAFAEASGDLARTCAKLHALVDAQKHRLQVYHGNDSDGADAASAAVGQTLSAKKEFVAENLVRQAVDAYRQDLLKTLREQIAAMEGELAQRGAGLDNSMSDTIGEQREVKHLRQDLAEVQDKLEEIQAASDAENELQSAVRESTLELEKLSHAVRDGLRAASTNTSAPPAAKEAFVRQAELLTSLRVDAVPAHGDPIRAVQDELNAATKEMDEMLRHQEPETHRRNQDYQQATSRLDSLVRSCCPDYDRLNDPDVLTRWKDALHEAAKECTTPSQVIKRARAQLDARDQSRLQILIGLS</sequence>
<accession>A0A2R5GEK6</accession>
<proteinExistence type="predicted"/>
<dbReference type="Proteomes" id="UP000241890">
    <property type="component" value="Unassembled WGS sequence"/>
</dbReference>
<protein>
    <submittedName>
        <fullName evidence="2">Uncharacterized protein</fullName>
    </submittedName>
</protein>
<evidence type="ECO:0000313" key="3">
    <source>
        <dbReference type="Proteomes" id="UP000241890"/>
    </source>
</evidence>
<comment type="caution">
    <text evidence="2">The sequence shown here is derived from an EMBL/GenBank/DDBJ whole genome shotgun (WGS) entry which is preliminary data.</text>
</comment>
<gene>
    <name evidence="2" type="ORF">FCC1311_055742</name>
</gene>
<keyword evidence="1" id="KW-0175">Coiled coil</keyword>
<keyword evidence="3" id="KW-1185">Reference proteome</keyword>
<dbReference type="AlphaFoldDB" id="A0A2R5GEK6"/>
<feature type="coiled-coil region" evidence="1">
    <location>
        <begin position="111"/>
        <end position="144"/>
    </location>
</feature>
<name>A0A2R5GEK6_9STRA</name>
<dbReference type="InParanoid" id="A0A2R5GEK6"/>
<organism evidence="2 3">
    <name type="scientific">Hondaea fermentalgiana</name>
    <dbReference type="NCBI Taxonomy" id="2315210"/>
    <lineage>
        <taxon>Eukaryota</taxon>
        <taxon>Sar</taxon>
        <taxon>Stramenopiles</taxon>
        <taxon>Bigyra</taxon>
        <taxon>Labyrinthulomycetes</taxon>
        <taxon>Thraustochytrida</taxon>
        <taxon>Thraustochytriidae</taxon>
        <taxon>Hondaea</taxon>
    </lineage>
</organism>
<reference evidence="2 3" key="1">
    <citation type="submission" date="2017-12" db="EMBL/GenBank/DDBJ databases">
        <title>Sequencing, de novo assembly and annotation of complete genome of a new Thraustochytrid species, strain FCC1311.</title>
        <authorList>
            <person name="Sedici K."/>
            <person name="Godart F."/>
            <person name="Aiese Cigliano R."/>
            <person name="Sanseverino W."/>
            <person name="Barakat M."/>
            <person name="Ortet P."/>
            <person name="Marechal E."/>
            <person name="Cagnac O."/>
            <person name="Amato A."/>
        </authorList>
    </citation>
    <scope>NUCLEOTIDE SEQUENCE [LARGE SCALE GENOMIC DNA]</scope>
</reference>
<dbReference type="EMBL" id="BEYU01000056">
    <property type="protein sequence ID" value="GBG29352.1"/>
    <property type="molecule type" value="Genomic_DNA"/>
</dbReference>
<evidence type="ECO:0000256" key="1">
    <source>
        <dbReference type="SAM" id="Coils"/>
    </source>
</evidence>
<evidence type="ECO:0000313" key="2">
    <source>
        <dbReference type="EMBL" id="GBG29352.1"/>
    </source>
</evidence>